<reference evidence="1 2" key="1">
    <citation type="journal article" date="2020" name="Nature">
        <title>Bacterial chemolithoautotrophy via manganese oxidation.</title>
        <authorList>
            <person name="Yu H."/>
            <person name="Leadbetter J.R."/>
        </authorList>
    </citation>
    <scope>NUCLEOTIDE SEQUENCE [LARGE SCALE GENOMIC DNA]</scope>
    <source>
        <strain evidence="1 2">Mn-1</strain>
    </source>
</reference>
<gene>
    <name evidence="1" type="ORF">MNODULE_03915</name>
</gene>
<dbReference type="AlphaFoldDB" id="A0A7X6I9V6"/>
<proteinExistence type="predicted"/>
<evidence type="ECO:0000313" key="1">
    <source>
        <dbReference type="EMBL" id="NKE69893.1"/>
    </source>
</evidence>
<sequence>MATLDKTGGASVSAAQPWDGKDRYGVIEKEIDLAGVATGDVLQCLKVKDGFLVHNVTTKIVTASDKVTTADVGDGADPNGFDNQIDLAAAAGTRTKGLGGTDQFVTDDGKLYSADDTIDLTVTVTSGPITVGKVLVSALYTRVG</sequence>
<dbReference type="EMBL" id="VTOW01000001">
    <property type="protein sequence ID" value="NKE69893.1"/>
    <property type="molecule type" value="Genomic_DNA"/>
</dbReference>
<comment type="caution">
    <text evidence="1">The sequence shown here is derived from an EMBL/GenBank/DDBJ whole genome shotgun (WGS) entry which is preliminary data.</text>
</comment>
<dbReference type="RefSeq" id="WP_168058176.1">
    <property type="nucleotide sequence ID" value="NZ_VTOW01000001.1"/>
</dbReference>
<accession>A0A7X6I9V6</accession>
<dbReference type="Proteomes" id="UP000534783">
    <property type="component" value="Unassembled WGS sequence"/>
</dbReference>
<protein>
    <submittedName>
        <fullName evidence="1">Uncharacterized protein</fullName>
    </submittedName>
</protein>
<organism evidence="1 2">
    <name type="scientific">Candidatus Manganitrophus noduliformans</name>
    <dbReference type="NCBI Taxonomy" id="2606439"/>
    <lineage>
        <taxon>Bacteria</taxon>
        <taxon>Pseudomonadati</taxon>
        <taxon>Nitrospirota</taxon>
        <taxon>Nitrospiria</taxon>
        <taxon>Candidatus Troglogloeales</taxon>
        <taxon>Candidatus Manganitrophaceae</taxon>
        <taxon>Candidatus Manganitrophus</taxon>
    </lineage>
</organism>
<keyword evidence="2" id="KW-1185">Reference proteome</keyword>
<evidence type="ECO:0000313" key="2">
    <source>
        <dbReference type="Proteomes" id="UP000534783"/>
    </source>
</evidence>
<name>A0A7X6I9V6_9BACT</name>